<keyword evidence="3" id="KW-1133">Transmembrane helix</keyword>
<evidence type="ECO:0000256" key="3">
    <source>
        <dbReference type="ARBA" id="ARBA00022989"/>
    </source>
</evidence>
<feature type="signal peptide" evidence="5">
    <location>
        <begin position="1"/>
        <end position="26"/>
    </location>
</feature>
<proteinExistence type="predicted"/>
<feature type="chain" id="PRO_5046317431" evidence="5">
    <location>
        <begin position="27"/>
        <end position="256"/>
    </location>
</feature>
<dbReference type="EMBL" id="JBDJAW010000007">
    <property type="protein sequence ID" value="MEN3535749.1"/>
    <property type="molecule type" value="Genomic_DNA"/>
</dbReference>
<keyword evidence="7" id="KW-1185">Reference proteome</keyword>
<keyword evidence="4" id="KW-0472">Membrane</keyword>
<sequence>MKLAIIALAGSVTLGLVPAVSSPAAAHPIKNSTLTGNRLYKAGPLPTTSCRERPVKKNDSASAKSYLAGVLKCVDRTWTAQLREAGLKRSRMKLTYADKVPAKFCGLKWRKDDFNAYYCDETHTLLIVLSKELLEDPGDLFLFNLVATYYGEHVQNSAGIYRAWINLDSRNKAELAEQNRRYNLQAYCFGGAFIHSVWKSLHRGPEDWDDLLYYLRGWAGKDGGSRKSITYWAGAGFKSGDPGSCNTWAAPSSKVA</sequence>
<evidence type="ECO:0000256" key="2">
    <source>
        <dbReference type="ARBA" id="ARBA00022692"/>
    </source>
</evidence>
<dbReference type="PANTHER" id="PTHR30168">
    <property type="entry name" value="PUTATIVE MEMBRANE PROTEIN YPFJ"/>
    <property type="match status" value="1"/>
</dbReference>
<dbReference type="InterPro" id="IPR007343">
    <property type="entry name" value="Uncharacterised_pept_Zn_put"/>
</dbReference>
<comment type="caution">
    <text evidence="6">The sequence shown here is derived from an EMBL/GenBank/DDBJ whole genome shotgun (WGS) entry which is preliminary data.</text>
</comment>
<dbReference type="PANTHER" id="PTHR30168:SF0">
    <property type="entry name" value="INNER MEMBRANE PROTEIN"/>
    <property type="match status" value="1"/>
</dbReference>
<evidence type="ECO:0000256" key="5">
    <source>
        <dbReference type="SAM" id="SignalP"/>
    </source>
</evidence>
<comment type="subcellular location">
    <subcellularLocation>
        <location evidence="1">Membrane</location>
        <topology evidence="1">Single-pass membrane protein</topology>
    </subcellularLocation>
</comment>
<dbReference type="RefSeq" id="WP_346225770.1">
    <property type="nucleotide sequence ID" value="NZ_JBDJAW010000007.1"/>
</dbReference>
<keyword evidence="5" id="KW-0732">Signal</keyword>
<accession>A0ABV0AKB4</accession>
<protein>
    <submittedName>
        <fullName evidence="6">Neutral zinc metallopeptidase</fullName>
    </submittedName>
</protein>
<name>A0ABV0AKB4_9ACTN</name>
<evidence type="ECO:0000313" key="7">
    <source>
        <dbReference type="Proteomes" id="UP001447516"/>
    </source>
</evidence>
<keyword evidence="2" id="KW-0812">Transmembrane</keyword>
<organism evidence="6 7">
    <name type="scientific">Microbispora maris</name>
    <dbReference type="NCBI Taxonomy" id="3144104"/>
    <lineage>
        <taxon>Bacteria</taxon>
        <taxon>Bacillati</taxon>
        <taxon>Actinomycetota</taxon>
        <taxon>Actinomycetes</taxon>
        <taxon>Streptosporangiales</taxon>
        <taxon>Streptosporangiaceae</taxon>
        <taxon>Microbispora</taxon>
    </lineage>
</organism>
<dbReference type="Proteomes" id="UP001447516">
    <property type="component" value="Unassembled WGS sequence"/>
</dbReference>
<evidence type="ECO:0000256" key="4">
    <source>
        <dbReference type="ARBA" id="ARBA00023136"/>
    </source>
</evidence>
<evidence type="ECO:0000256" key="1">
    <source>
        <dbReference type="ARBA" id="ARBA00004167"/>
    </source>
</evidence>
<dbReference type="Pfam" id="PF04228">
    <property type="entry name" value="Zn_peptidase"/>
    <property type="match status" value="1"/>
</dbReference>
<reference evidence="6 7" key="1">
    <citation type="submission" date="2024-05" db="EMBL/GenBank/DDBJ databases">
        <title>Microbispora sp.ZYX-F-249.</title>
        <authorList>
            <person name="Xie H."/>
        </authorList>
    </citation>
    <scope>NUCLEOTIDE SEQUENCE [LARGE SCALE GENOMIC DNA]</scope>
    <source>
        <strain evidence="6 7">ZYX-F-249</strain>
    </source>
</reference>
<gene>
    <name evidence="6" type="ORF">AAH991_11595</name>
</gene>
<evidence type="ECO:0000313" key="6">
    <source>
        <dbReference type="EMBL" id="MEN3535749.1"/>
    </source>
</evidence>